<keyword evidence="3" id="KW-0540">Nuclease</keyword>
<keyword evidence="1" id="KW-0808">Transferase</keyword>
<name>A0A392VQA8_9FABA</name>
<sequence>MGLGGVLMQRDKVVAYASRQLKTHEKNYPTHDLELAAVVFTLKIWRHYLYGSRF</sequence>
<dbReference type="Gene3D" id="3.10.20.370">
    <property type="match status" value="1"/>
</dbReference>
<keyword evidence="5" id="KW-0378">Hydrolase</keyword>
<dbReference type="GO" id="GO:0003964">
    <property type="term" value="F:RNA-directed DNA polymerase activity"/>
    <property type="evidence" value="ECO:0007669"/>
    <property type="project" value="UniProtKB-KW"/>
</dbReference>
<keyword evidence="2" id="KW-0548">Nucleotidyltransferase</keyword>
<dbReference type="SUPFAM" id="SSF56672">
    <property type="entry name" value="DNA/RNA polymerases"/>
    <property type="match status" value="1"/>
</dbReference>
<evidence type="ECO:0000256" key="4">
    <source>
        <dbReference type="ARBA" id="ARBA00022759"/>
    </source>
</evidence>
<keyword evidence="9" id="KW-1185">Reference proteome</keyword>
<dbReference type="Proteomes" id="UP000265520">
    <property type="component" value="Unassembled WGS sequence"/>
</dbReference>
<dbReference type="GO" id="GO:0004519">
    <property type="term" value="F:endonuclease activity"/>
    <property type="evidence" value="ECO:0007669"/>
    <property type="project" value="UniProtKB-KW"/>
</dbReference>
<feature type="non-terminal residue" evidence="8">
    <location>
        <position position="54"/>
    </location>
</feature>
<reference evidence="8 9" key="1">
    <citation type="journal article" date="2018" name="Front. Plant Sci.">
        <title>Red Clover (Trifolium pratense) and Zigzag Clover (T. medium) - A Picture of Genomic Similarities and Differences.</title>
        <authorList>
            <person name="Dluhosova J."/>
            <person name="Istvanek J."/>
            <person name="Nedelnik J."/>
            <person name="Repkova J."/>
        </authorList>
    </citation>
    <scope>NUCLEOTIDE SEQUENCE [LARGE SCALE GENOMIC DNA]</scope>
    <source>
        <strain evidence="9">cv. 10/8</strain>
        <tissue evidence="8">Leaf</tissue>
    </source>
</reference>
<keyword evidence="4" id="KW-0255">Endonuclease</keyword>
<dbReference type="AlphaFoldDB" id="A0A392VQA8"/>
<evidence type="ECO:0000313" key="8">
    <source>
        <dbReference type="EMBL" id="MCI89673.1"/>
    </source>
</evidence>
<accession>A0A392VQA8</accession>
<comment type="caution">
    <text evidence="8">The sequence shown here is derived from an EMBL/GenBank/DDBJ whole genome shotgun (WGS) entry which is preliminary data.</text>
</comment>
<evidence type="ECO:0000256" key="3">
    <source>
        <dbReference type="ARBA" id="ARBA00022722"/>
    </source>
</evidence>
<keyword evidence="6 8" id="KW-0695">RNA-directed DNA polymerase</keyword>
<evidence type="ECO:0000256" key="2">
    <source>
        <dbReference type="ARBA" id="ARBA00022695"/>
    </source>
</evidence>
<evidence type="ECO:0000256" key="5">
    <source>
        <dbReference type="ARBA" id="ARBA00022801"/>
    </source>
</evidence>
<proteinExistence type="predicted"/>
<dbReference type="EMBL" id="LXQA011225199">
    <property type="protein sequence ID" value="MCI89673.1"/>
    <property type="molecule type" value="Genomic_DNA"/>
</dbReference>
<dbReference type="Pfam" id="PF17917">
    <property type="entry name" value="RT_RNaseH"/>
    <property type="match status" value="1"/>
</dbReference>
<evidence type="ECO:0000256" key="6">
    <source>
        <dbReference type="ARBA" id="ARBA00022918"/>
    </source>
</evidence>
<feature type="domain" description="Reverse transcriptase RNase H-like" evidence="7">
    <location>
        <begin position="2"/>
        <end position="54"/>
    </location>
</feature>
<dbReference type="PANTHER" id="PTHR34072:SF52">
    <property type="entry name" value="RIBONUCLEASE H"/>
    <property type="match status" value="1"/>
</dbReference>
<evidence type="ECO:0000313" key="9">
    <source>
        <dbReference type="Proteomes" id="UP000265520"/>
    </source>
</evidence>
<dbReference type="PANTHER" id="PTHR34072">
    <property type="entry name" value="ENZYMATIC POLYPROTEIN-RELATED"/>
    <property type="match status" value="1"/>
</dbReference>
<evidence type="ECO:0000259" key="7">
    <source>
        <dbReference type="Pfam" id="PF17917"/>
    </source>
</evidence>
<dbReference type="GO" id="GO:0016787">
    <property type="term" value="F:hydrolase activity"/>
    <property type="evidence" value="ECO:0007669"/>
    <property type="project" value="UniProtKB-KW"/>
</dbReference>
<organism evidence="8 9">
    <name type="scientific">Trifolium medium</name>
    <dbReference type="NCBI Taxonomy" id="97028"/>
    <lineage>
        <taxon>Eukaryota</taxon>
        <taxon>Viridiplantae</taxon>
        <taxon>Streptophyta</taxon>
        <taxon>Embryophyta</taxon>
        <taxon>Tracheophyta</taxon>
        <taxon>Spermatophyta</taxon>
        <taxon>Magnoliopsida</taxon>
        <taxon>eudicotyledons</taxon>
        <taxon>Gunneridae</taxon>
        <taxon>Pentapetalae</taxon>
        <taxon>rosids</taxon>
        <taxon>fabids</taxon>
        <taxon>Fabales</taxon>
        <taxon>Fabaceae</taxon>
        <taxon>Papilionoideae</taxon>
        <taxon>50 kb inversion clade</taxon>
        <taxon>NPAAA clade</taxon>
        <taxon>Hologalegina</taxon>
        <taxon>IRL clade</taxon>
        <taxon>Trifolieae</taxon>
        <taxon>Trifolium</taxon>
    </lineage>
</organism>
<dbReference type="InterPro" id="IPR041373">
    <property type="entry name" value="RT_RNaseH"/>
</dbReference>
<evidence type="ECO:0000256" key="1">
    <source>
        <dbReference type="ARBA" id="ARBA00022679"/>
    </source>
</evidence>
<dbReference type="InterPro" id="IPR043502">
    <property type="entry name" value="DNA/RNA_pol_sf"/>
</dbReference>
<protein>
    <submittedName>
        <fullName evidence="8">RNA-directed DNA polymerase (Reverse transcriptase)</fullName>
    </submittedName>
</protein>